<evidence type="ECO:0000313" key="2">
    <source>
        <dbReference type="Proteomes" id="UP000605259"/>
    </source>
</evidence>
<gene>
    <name evidence="1" type="ORF">GCM10007140_22130</name>
</gene>
<comment type="caution">
    <text evidence="1">The sequence shown here is derived from an EMBL/GenBank/DDBJ whole genome shotgun (WGS) entry which is preliminary data.</text>
</comment>
<proteinExistence type="predicted"/>
<protein>
    <submittedName>
        <fullName evidence="1">Uncharacterized protein</fullName>
    </submittedName>
</protein>
<dbReference type="EMBL" id="BMFK01000001">
    <property type="protein sequence ID" value="GGE71729.1"/>
    <property type="molecule type" value="Genomic_DNA"/>
</dbReference>
<dbReference type="AlphaFoldDB" id="A0A917AUL6"/>
<keyword evidence="2" id="KW-1185">Reference proteome</keyword>
<dbReference type="Proteomes" id="UP000605259">
    <property type="component" value="Unassembled WGS sequence"/>
</dbReference>
<accession>A0A917AUL6</accession>
<dbReference type="RefSeq" id="WP_188388407.1">
    <property type="nucleotide sequence ID" value="NZ_BMFK01000001.1"/>
</dbReference>
<name>A0A917AUL6_9BACI</name>
<evidence type="ECO:0000313" key="1">
    <source>
        <dbReference type="EMBL" id="GGE71729.1"/>
    </source>
</evidence>
<organism evidence="1 2">
    <name type="scientific">Priestia taiwanensis</name>
    <dbReference type="NCBI Taxonomy" id="1347902"/>
    <lineage>
        <taxon>Bacteria</taxon>
        <taxon>Bacillati</taxon>
        <taxon>Bacillota</taxon>
        <taxon>Bacilli</taxon>
        <taxon>Bacillales</taxon>
        <taxon>Bacillaceae</taxon>
        <taxon>Priestia</taxon>
    </lineage>
</organism>
<sequence>MNMVVTGVTDMPKLTYVQTMASHVTRSEYMSNQVVISLPRRMEMLRKKRNGSYRSEAKEEIVYE</sequence>
<reference evidence="1" key="2">
    <citation type="submission" date="2020-09" db="EMBL/GenBank/DDBJ databases">
        <authorList>
            <person name="Sun Q."/>
            <person name="Zhou Y."/>
        </authorList>
    </citation>
    <scope>NUCLEOTIDE SEQUENCE</scope>
    <source>
        <strain evidence="1">CGMCC 1.12698</strain>
    </source>
</reference>
<reference evidence="1" key="1">
    <citation type="journal article" date="2014" name="Int. J. Syst. Evol. Microbiol.">
        <title>Complete genome sequence of Corynebacterium casei LMG S-19264T (=DSM 44701T), isolated from a smear-ripened cheese.</title>
        <authorList>
            <consortium name="US DOE Joint Genome Institute (JGI-PGF)"/>
            <person name="Walter F."/>
            <person name="Albersmeier A."/>
            <person name="Kalinowski J."/>
            <person name="Ruckert C."/>
        </authorList>
    </citation>
    <scope>NUCLEOTIDE SEQUENCE</scope>
    <source>
        <strain evidence="1">CGMCC 1.12698</strain>
    </source>
</reference>